<keyword evidence="2" id="KW-1185">Reference proteome</keyword>
<reference evidence="1 2" key="1">
    <citation type="submission" date="2024-03" db="EMBL/GenBank/DDBJ databases">
        <title>Human intestinal bacterial collection.</title>
        <authorList>
            <person name="Pauvert C."/>
            <person name="Hitch T.C.A."/>
            <person name="Clavel T."/>
        </authorList>
    </citation>
    <scope>NUCLEOTIDE SEQUENCE [LARGE SCALE GENOMIC DNA]</scope>
    <source>
        <strain evidence="1 2">CLA-AA-H78B</strain>
    </source>
</reference>
<evidence type="ECO:0000313" key="1">
    <source>
        <dbReference type="EMBL" id="MEQ2578938.1"/>
    </source>
</evidence>
<accession>A0ABV1I1Y3</accession>
<protein>
    <submittedName>
        <fullName evidence="1">Uncharacterized protein</fullName>
    </submittedName>
</protein>
<dbReference type="Proteomes" id="UP001470288">
    <property type="component" value="Unassembled WGS sequence"/>
</dbReference>
<name>A0ABV1I1Y3_9FIRM</name>
<dbReference type="RefSeq" id="WP_349144460.1">
    <property type="nucleotide sequence ID" value="NZ_JBBMFC010000013.1"/>
</dbReference>
<evidence type="ECO:0000313" key="2">
    <source>
        <dbReference type="Proteomes" id="UP001470288"/>
    </source>
</evidence>
<comment type="caution">
    <text evidence="1">The sequence shown here is derived from an EMBL/GenBank/DDBJ whole genome shotgun (WGS) entry which is preliminary data.</text>
</comment>
<organism evidence="1 2">
    <name type="scientific">Hominiventricola aquisgranensis</name>
    <dbReference type="NCBI Taxonomy" id="3133164"/>
    <lineage>
        <taxon>Bacteria</taxon>
        <taxon>Bacillati</taxon>
        <taxon>Bacillota</taxon>
        <taxon>Clostridia</taxon>
        <taxon>Lachnospirales</taxon>
        <taxon>Lachnospiraceae</taxon>
        <taxon>Hominiventricola</taxon>
    </lineage>
</organism>
<dbReference type="EMBL" id="JBBMFC010000013">
    <property type="protein sequence ID" value="MEQ2578938.1"/>
    <property type="molecule type" value="Genomic_DNA"/>
</dbReference>
<sequence>MVSAFSFGIRQNEQKKEADKAAEVEKAEFFCEINTKKSEKILELGWKRKNIGVGLDKNIVKICRIV</sequence>
<proteinExistence type="predicted"/>
<gene>
    <name evidence="1" type="ORF">WMO62_08810</name>
</gene>